<feature type="binding site" evidence="10">
    <location>
        <position position="529"/>
    </location>
    <ligand>
        <name>ATP</name>
        <dbReference type="ChEBI" id="CHEBI:30616"/>
    </ligand>
</feature>
<dbReference type="InterPro" id="IPR037013">
    <property type="entry name" value="GSH-S_sub-bd_sf"/>
</dbReference>
<dbReference type="PANTHER" id="PTHR11130">
    <property type="entry name" value="GLUTATHIONE SYNTHETASE"/>
    <property type="match status" value="1"/>
</dbReference>
<evidence type="ECO:0000256" key="11">
    <source>
        <dbReference type="PIRSR" id="PIRSR001558-2"/>
    </source>
</evidence>
<keyword evidence="8 9" id="KW-0460">Magnesium</keyword>
<evidence type="ECO:0000256" key="3">
    <source>
        <dbReference type="ARBA" id="ARBA00022598"/>
    </source>
</evidence>
<feature type="domain" description="Glutathione synthase substrate-binding" evidence="12">
    <location>
        <begin position="264"/>
        <end position="371"/>
    </location>
</feature>
<dbReference type="InterPro" id="IPR005615">
    <property type="entry name" value="Glutathione_synthase"/>
</dbReference>
<protein>
    <recommendedName>
        <fullName evidence="9">Glutathione synthetase</fullName>
        <shortName evidence="9">GSH-S</shortName>
        <ecNumber evidence="9">6.3.2.3</ecNumber>
    </recommendedName>
</protein>
<feature type="binding site" evidence="10">
    <location>
        <position position="375"/>
    </location>
    <ligand>
        <name>ATP</name>
        <dbReference type="ChEBI" id="CHEBI:30616"/>
    </ligand>
</feature>
<comment type="similarity">
    <text evidence="2 9">Belongs to the eukaryotic GSH synthase family.</text>
</comment>
<feature type="binding site" evidence="10">
    <location>
        <position position="496"/>
    </location>
    <ligand>
        <name>ATP</name>
        <dbReference type="ChEBI" id="CHEBI:30616"/>
    </ligand>
</feature>
<proteinExistence type="inferred from homology"/>
<organism evidence="13 14">
    <name type="scientific">Aspergillus tubingensis (strain CBS 134.48)</name>
    <dbReference type="NCBI Taxonomy" id="767770"/>
    <lineage>
        <taxon>Eukaryota</taxon>
        <taxon>Fungi</taxon>
        <taxon>Dikarya</taxon>
        <taxon>Ascomycota</taxon>
        <taxon>Pezizomycotina</taxon>
        <taxon>Eurotiomycetes</taxon>
        <taxon>Eurotiomycetidae</taxon>
        <taxon>Eurotiales</taxon>
        <taxon>Aspergillaceae</taxon>
        <taxon>Aspergillus</taxon>
        <taxon>Aspergillus subgen. Circumdati</taxon>
    </lineage>
</organism>
<dbReference type="Proteomes" id="UP000184304">
    <property type="component" value="Unassembled WGS sequence"/>
</dbReference>
<sequence>MYPPTTPDPLSHHHLTTQILNYQLTHGMHLKHIIHPNQPQPSHNITSSSSSSSYPISTSIFPTPFPRALFHHAHTLQPIYNELYARLSDNESWLYNSVIKPLLPVDPFTRILWEIHLRMKSEREGGGGYGSDISMGLFRSDYMLHVSGNGNSDQEEEVEVEVGISLKESENAGLRLKQVEFNTIACAGGCHANKVVDMHRYLTRTGVYNDSLSSANGEESREKSPITLSSLPTNENIKGLADSLATAHDIYGPVRSDLATKTGVLFVVQPDNFNVADEVPIEYALWDRDVPVPTYRVEWGHDVLGRTCLGGNRELLFYPHLQGEGSKPVEISVVYLRAGLEVHEYDAVGIECRVRLEQSRAIKCPSVLGHVLTFKKVQQAIMGLGVLERFLNSEEKVKVIRDTFVGMYPMDGDSEEGRYARGLATNHETAWRYILKPSLEGGGHNIYGEDIPGFLLRMGSEAEWGRYVLMERIRSPVVRNVLMSRMGVEESDVVSELGVFGLCIWKKGDILRNETVGWSLKTKFADVDEMSVVKGFGCFDTPLLV</sequence>
<dbReference type="OMA" id="DWQINHG"/>
<dbReference type="GO" id="GO:0004363">
    <property type="term" value="F:glutathione synthase activity"/>
    <property type="evidence" value="ECO:0007669"/>
    <property type="project" value="UniProtKB-UniRule"/>
</dbReference>
<dbReference type="EMBL" id="KV878198">
    <property type="protein sequence ID" value="OJI84919.1"/>
    <property type="molecule type" value="Genomic_DNA"/>
</dbReference>
<dbReference type="GO" id="GO:0000287">
    <property type="term" value="F:magnesium ion binding"/>
    <property type="evidence" value="ECO:0007669"/>
    <property type="project" value="UniProtKB-UniRule"/>
</dbReference>
<dbReference type="InterPro" id="IPR004887">
    <property type="entry name" value="GSH_synth_subst-bd"/>
</dbReference>
<dbReference type="EC" id="6.3.2.3" evidence="9"/>
<dbReference type="STRING" id="767770.A0A1L9N6U4"/>
<dbReference type="PIRSF" id="PIRSF001558">
    <property type="entry name" value="GSHase"/>
    <property type="match status" value="1"/>
</dbReference>
<keyword evidence="7 9" id="KW-0067">ATP-binding</keyword>
<evidence type="ECO:0000256" key="2">
    <source>
        <dbReference type="ARBA" id="ARBA00010385"/>
    </source>
</evidence>
<feature type="binding site" evidence="10">
    <location>
        <position position="447"/>
    </location>
    <ligand>
        <name>ATP</name>
        <dbReference type="ChEBI" id="CHEBI:30616"/>
    </ligand>
</feature>
<dbReference type="Pfam" id="PF03199">
    <property type="entry name" value="GSH_synthase"/>
    <property type="match status" value="1"/>
</dbReference>
<evidence type="ECO:0000256" key="8">
    <source>
        <dbReference type="ARBA" id="ARBA00022842"/>
    </source>
</evidence>
<feature type="binding site" evidence="10">
    <location>
        <position position="523"/>
    </location>
    <ligand>
        <name>ATP</name>
        <dbReference type="ChEBI" id="CHEBI:30616"/>
    </ligand>
</feature>
<reference evidence="14" key="1">
    <citation type="journal article" date="2017" name="Genome Biol.">
        <title>Comparative genomics reveals high biological diversity and specific adaptations in the industrially and medically important fungal genus Aspergillus.</title>
        <authorList>
            <person name="de Vries R.P."/>
            <person name="Riley R."/>
            <person name="Wiebenga A."/>
            <person name="Aguilar-Osorio G."/>
            <person name="Amillis S."/>
            <person name="Uchima C.A."/>
            <person name="Anderluh G."/>
            <person name="Asadollahi M."/>
            <person name="Askin M."/>
            <person name="Barry K."/>
            <person name="Battaglia E."/>
            <person name="Bayram O."/>
            <person name="Benocci T."/>
            <person name="Braus-Stromeyer S.A."/>
            <person name="Caldana C."/>
            <person name="Canovas D."/>
            <person name="Cerqueira G.C."/>
            <person name="Chen F."/>
            <person name="Chen W."/>
            <person name="Choi C."/>
            <person name="Clum A."/>
            <person name="Dos Santos R.A."/>
            <person name="Damasio A.R."/>
            <person name="Diallinas G."/>
            <person name="Emri T."/>
            <person name="Fekete E."/>
            <person name="Flipphi M."/>
            <person name="Freyberg S."/>
            <person name="Gallo A."/>
            <person name="Gournas C."/>
            <person name="Habgood R."/>
            <person name="Hainaut M."/>
            <person name="Harispe M.L."/>
            <person name="Henrissat B."/>
            <person name="Hilden K.S."/>
            <person name="Hope R."/>
            <person name="Hossain A."/>
            <person name="Karabika E."/>
            <person name="Karaffa L."/>
            <person name="Karanyi Z."/>
            <person name="Krasevec N."/>
            <person name="Kuo A."/>
            <person name="Kusch H."/>
            <person name="LaButti K."/>
            <person name="Lagendijk E.L."/>
            <person name="Lapidus A."/>
            <person name="Levasseur A."/>
            <person name="Lindquist E."/>
            <person name="Lipzen A."/>
            <person name="Logrieco A.F."/>
            <person name="MacCabe A."/>
            <person name="Maekelae M.R."/>
            <person name="Malavazi I."/>
            <person name="Melin P."/>
            <person name="Meyer V."/>
            <person name="Mielnichuk N."/>
            <person name="Miskei M."/>
            <person name="Molnar A.P."/>
            <person name="Mule G."/>
            <person name="Ngan C.Y."/>
            <person name="Orejas M."/>
            <person name="Orosz E."/>
            <person name="Ouedraogo J.P."/>
            <person name="Overkamp K.M."/>
            <person name="Park H.-S."/>
            <person name="Perrone G."/>
            <person name="Piumi F."/>
            <person name="Punt P.J."/>
            <person name="Ram A.F."/>
            <person name="Ramon A."/>
            <person name="Rauscher S."/>
            <person name="Record E."/>
            <person name="Riano-Pachon D.M."/>
            <person name="Robert V."/>
            <person name="Roehrig J."/>
            <person name="Ruller R."/>
            <person name="Salamov A."/>
            <person name="Salih N.S."/>
            <person name="Samson R.A."/>
            <person name="Sandor E."/>
            <person name="Sanguinetti M."/>
            <person name="Schuetze T."/>
            <person name="Sepcic K."/>
            <person name="Shelest E."/>
            <person name="Sherlock G."/>
            <person name="Sophianopoulou V."/>
            <person name="Squina F.M."/>
            <person name="Sun H."/>
            <person name="Susca A."/>
            <person name="Todd R.B."/>
            <person name="Tsang A."/>
            <person name="Unkles S.E."/>
            <person name="van de Wiele N."/>
            <person name="van Rossen-Uffink D."/>
            <person name="Oliveira J.V."/>
            <person name="Vesth T.C."/>
            <person name="Visser J."/>
            <person name="Yu J.-H."/>
            <person name="Zhou M."/>
            <person name="Andersen M.R."/>
            <person name="Archer D.B."/>
            <person name="Baker S.E."/>
            <person name="Benoit I."/>
            <person name="Brakhage A.A."/>
            <person name="Braus G.H."/>
            <person name="Fischer R."/>
            <person name="Frisvad J.C."/>
            <person name="Goldman G.H."/>
            <person name="Houbraken J."/>
            <person name="Oakley B."/>
            <person name="Pocsi I."/>
            <person name="Scazzocchio C."/>
            <person name="Seiboth B."/>
            <person name="vanKuyk P.A."/>
            <person name="Wortman J."/>
            <person name="Dyer P.S."/>
            <person name="Grigoriev I.V."/>
        </authorList>
    </citation>
    <scope>NUCLEOTIDE SEQUENCE [LARGE SCALE GENOMIC DNA]</scope>
    <source>
        <strain evidence="14">CBS 134.48</strain>
    </source>
</reference>
<keyword evidence="4 9" id="KW-0317">Glutathione biosynthesis</keyword>
<comment type="catalytic activity">
    <reaction evidence="9">
        <text>gamma-L-glutamyl-L-cysteine + glycine + ATP = glutathione + ADP + phosphate + H(+)</text>
        <dbReference type="Rhea" id="RHEA:13557"/>
        <dbReference type="ChEBI" id="CHEBI:15378"/>
        <dbReference type="ChEBI" id="CHEBI:30616"/>
        <dbReference type="ChEBI" id="CHEBI:43474"/>
        <dbReference type="ChEBI" id="CHEBI:57305"/>
        <dbReference type="ChEBI" id="CHEBI:57925"/>
        <dbReference type="ChEBI" id="CHEBI:58173"/>
        <dbReference type="ChEBI" id="CHEBI:456216"/>
        <dbReference type="EC" id="6.3.2.3"/>
    </reaction>
</comment>
<keyword evidence="5 9" id="KW-0479">Metal-binding</keyword>
<evidence type="ECO:0000256" key="1">
    <source>
        <dbReference type="ARBA" id="ARBA00004965"/>
    </source>
</evidence>
<dbReference type="OrthoDB" id="2020073at2759"/>
<feature type="binding site" evidence="10">
    <location>
        <begin position="436"/>
        <end position="445"/>
    </location>
    <ligand>
        <name>ATP</name>
        <dbReference type="ChEBI" id="CHEBI:30616"/>
    </ligand>
</feature>
<evidence type="ECO:0000256" key="6">
    <source>
        <dbReference type="ARBA" id="ARBA00022741"/>
    </source>
</evidence>
<name>A0A1L9N6U4_ASPTC</name>
<dbReference type="GO" id="GO:0005829">
    <property type="term" value="C:cytosol"/>
    <property type="evidence" value="ECO:0007669"/>
    <property type="project" value="TreeGrafter"/>
</dbReference>
<evidence type="ECO:0000256" key="9">
    <source>
        <dbReference type="PIRNR" id="PIRNR001558"/>
    </source>
</evidence>
<keyword evidence="3 9" id="KW-0436">Ligase</keyword>
<evidence type="ECO:0000313" key="14">
    <source>
        <dbReference type="Proteomes" id="UP000184304"/>
    </source>
</evidence>
<dbReference type="GO" id="GO:0043295">
    <property type="term" value="F:glutathione binding"/>
    <property type="evidence" value="ECO:0007669"/>
    <property type="project" value="UniProtKB-UniRule"/>
</dbReference>
<dbReference type="SUPFAM" id="SSF52440">
    <property type="entry name" value="PreATP-grasp domain"/>
    <property type="match status" value="1"/>
</dbReference>
<dbReference type="InterPro" id="IPR014042">
    <property type="entry name" value="Glutathione_synthase_a-hlx"/>
</dbReference>
<evidence type="ECO:0000256" key="10">
    <source>
        <dbReference type="PIRSR" id="PIRSR001558-1"/>
    </source>
</evidence>
<feature type="binding site" evidence="11">
    <location>
        <position position="440"/>
    </location>
    <ligand>
        <name>Mg(2+)</name>
        <dbReference type="ChEBI" id="CHEBI:18420"/>
    </ligand>
</feature>
<dbReference type="Gene3D" id="1.10.1080.10">
    <property type="entry name" value="Glutathione Synthetase, Chain A, domain 3"/>
    <property type="match status" value="1"/>
</dbReference>
<keyword evidence="14" id="KW-1185">Reference proteome</keyword>
<dbReference type="InterPro" id="IPR016185">
    <property type="entry name" value="PreATP-grasp_dom_sf"/>
</dbReference>
<dbReference type="AlphaFoldDB" id="A0A1L9N6U4"/>
<dbReference type="GO" id="GO:0005524">
    <property type="term" value="F:ATP binding"/>
    <property type="evidence" value="ECO:0007669"/>
    <property type="project" value="UniProtKB-UniRule"/>
</dbReference>
<dbReference type="InterPro" id="IPR014709">
    <property type="entry name" value="Glutathione_synthase_C_euk"/>
</dbReference>
<comment type="cofactor">
    <cofactor evidence="9 11">
        <name>Mg(2+)</name>
        <dbReference type="ChEBI" id="CHEBI:18420"/>
    </cofactor>
    <text evidence="9 11">Binds 1 Mg(2+) ion per subunit.</text>
</comment>
<comment type="pathway">
    <text evidence="1 9">Sulfur metabolism; glutathione biosynthesis; glutathione from L-cysteine and L-glutamate: step 2/2.</text>
</comment>
<dbReference type="Gene3D" id="3.30.1490.80">
    <property type="match status" value="1"/>
</dbReference>
<evidence type="ECO:0000259" key="12">
    <source>
        <dbReference type="Pfam" id="PF03199"/>
    </source>
</evidence>
<gene>
    <name evidence="13" type="ORF">ASPTUDRAFT_41001</name>
</gene>
<dbReference type="Gene3D" id="3.30.470.20">
    <property type="entry name" value="ATP-grasp fold, B domain"/>
    <property type="match status" value="1"/>
</dbReference>
<dbReference type="Gene3D" id="3.30.1490.50">
    <property type="match status" value="1"/>
</dbReference>
<dbReference type="Pfam" id="PF03917">
    <property type="entry name" value="GSH_synth_ATP"/>
    <property type="match status" value="1"/>
</dbReference>
<dbReference type="Gene3D" id="3.40.50.1760">
    <property type="entry name" value="Glutathione synthase, substrate-binding domain superfamily, eukaryotic"/>
    <property type="match status" value="1"/>
</dbReference>
<evidence type="ECO:0000313" key="13">
    <source>
        <dbReference type="EMBL" id="OJI84919.1"/>
    </source>
</evidence>
<feature type="binding site" evidence="10">
    <location>
        <begin position="470"/>
        <end position="473"/>
    </location>
    <ligand>
        <name>ATP</name>
        <dbReference type="ChEBI" id="CHEBI:30616"/>
    </ligand>
</feature>
<dbReference type="InterPro" id="IPR014049">
    <property type="entry name" value="Glutathione_synthase_N_euk"/>
</dbReference>
<dbReference type="SUPFAM" id="SSF56059">
    <property type="entry name" value="Glutathione synthetase ATP-binding domain-like"/>
    <property type="match status" value="1"/>
</dbReference>
<dbReference type="VEuPathDB" id="FungiDB:ASPTUDRAFT_41001"/>
<evidence type="ECO:0000256" key="4">
    <source>
        <dbReference type="ARBA" id="ARBA00022684"/>
    </source>
</evidence>
<evidence type="ECO:0000256" key="7">
    <source>
        <dbReference type="ARBA" id="ARBA00022840"/>
    </source>
</evidence>
<accession>A0A1L9N6U4</accession>
<dbReference type="PANTHER" id="PTHR11130:SF0">
    <property type="entry name" value="GLUTATHIONE SYNTHETASE"/>
    <property type="match status" value="1"/>
</dbReference>
<evidence type="ECO:0000256" key="5">
    <source>
        <dbReference type="ARBA" id="ARBA00022723"/>
    </source>
</evidence>
<keyword evidence="6 9" id="KW-0547">Nucleotide-binding</keyword>
<dbReference type="UniPathway" id="UPA00142">
    <property type="reaction ID" value="UER00210"/>
</dbReference>